<dbReference type="Proteomes" id="UP001501303">
    <property type="component" value="Unassembled WGS sequence"/>
</dbReference>
<dbReference type="PANTHER" id="PTHR48050:SF13">
    <property type="entry name" value="STEROL 3-BETA-GLUCOSYLTRANSFERASE UGT80A2"/>
    <property type="match status" value="1"/>
</dbReference>
<reference evidence="4 5" key="1">
    <citation type="journal article" date="2019" name="Int. J. Syst. Evol. Microbiol.">
        <title>The Global Catalogue of Microorganisms (GCM) 10K type strain sequencing project: providing services to taxonomists for standard genome sequencing and annotation.</title>
        <authorList>
            <consortium name="The Broad Institute Genomics Platform"/>
            <consortium name="The Broad Institute Genome Sequencing Center for Infectious Disease"/>
            <person name="Wu L."/>
            <person name="Ma J."/>
        </authorList>
    </citation>
    <scope>NUCLEOTIDE SEQUENCE [LARGE SCALE GENOMIC DNA]</scope>
    <source>
        <strain evidence="4 5">JCM 13581</strain>
    </source>
</reference>
<dbReference type="Gene3D" id="3.40.50.2000">
    <property type="entry name" value="Glycogen Phosphorylase B"/>
    <property type="match status" value="2"/>
</dbReference>
<evidence type="ECO:0000313" key="4">
    <source>
        <dbReference type="EMBL" id="GAA1911568.1"/>
    </source>
</evidence>
<evidence type="ECO:0000256" key="2">
    <source>
        <dbReference type="ARBA" id="ARBA00022679"/>
    </source>
</evidence>
<proteinExistence type="inferred from homology"/>
<evidence type="ECO:0000256" key="1">
    <source>
        <dbReference type="ARBA" id="ARBA00009995"/>
    </source>
</evidence>
<dbReference type="NCBIfam" id="TIGR01426">
    <property type="entry name" value="MGT"/>
    <property type="match status" value="1"/>
</dbReference>
<name>A0ABN2P5I8_9ACTN</name>
<organism evidence="4 5">
    <name type="scientific">Streptomyces sodiiphilus</name>
    <dbReference type="NCBI Taxonomy" id="226217"/>
    <lineage>
        <taxon>Bacteria</taxon>
        <taxon>Bacillati</taxon>
        <taxon>Actinomycetota</taxon>
        <taxon>Actinomycetes</taxon>
        <taxon>Kitasatosporales</taxon>
        <taxon>Streptomycetaceae</taxon>
        <taxon>Streptomyces</taxon>
    </lineage>
</organism>
<sequence length="401" mass="43328">MTPPRPRRAHVAMVSIPAPGHVHPNLGVIAELAARGHRVSYAVPGPLTDAVAAAGAEPVPYTSTLPLDEEWGDEYLDHVEPFLADNIAMLPQLADAFRGDEPDLLLYDIAAFCVRVLARRWNVPAVQLSPCMVAWEGYDEEHAELTRPLREDPRGIAHLARFRSWLEHNGFAGTDPLDFAGRPDRCLALIPRALQPHAEKVDESVYTFVGTCQGDRSREGDWQRPAGLGPGDRVLLVSLGSSFTHEPAFYRACLAAFGGLPGWHVVLQIGKHTDPAGLGPLPPNVELHRWVPQPAVLRQADAFLTHAGMGGCQEGLAAGVPMVAVPQAVDQFTNAALLQELGVARHIPKEEATAEALRTAVLELTADPGVARRLAEVREATLAEGGSRRAADLIEDLLPRP</sequence>
<evidence type="ECO:0000259" key="3">
    <source>
        <dbReference type="Pfam" id="PF06722"/>
    </source>
</evidence>
<dbReference type="InterPro" id="IPR010610">
    <property type="entry name" value="EryCIII-like_C"/>
</dbReference>
<gene>
    <name evidence="4" type="primary">mgt</name>
    <name evidence="4" type="ORF">GCM10009716_21930</name>
</gene>
<feature type="domain" description="Erythromycin biosynthesis protein CIII-like C-terminal" evidence="3">
    <location>
        <begin position="265"/>
        <end position="385"/>
    </location>
</feature>
<keyword evidence="5" id="KW-1185">Reference proteome</keyword>
<dbReference type="CDD" id="cd03784">
    <property type="entry name" value="GT1_Gtf-like"/>
    <property type="match status" value="1"/>
</dbReference>
<comment type="similarity">
    <text evidence="1">Belongs to the UDP-glycosyltransferase family.</text>
</comment>
<keyword evidence="2" id="KW-0808">Transferase</keyword>
<accession>A0ABN2P5I8</accession>
<dbReference type="SUPFAM" id="SSF53756">
    <property type="entry name" value="UDP-Glycosyltransferase/glycogen phosphorylase"/>
    <property type="match status" value="1"/>
</dbReference>
<dbReference type="PROSITE" id="PS00375">
    <property type="entry name" value="UDPGT"/>
    <property type="match status" value="1"/>
</dbReference>
<comment type="caution">
    <text evidence="4">The sequence shown here is derived from an EMBL/GenBank/DDBJ whole genome shotgun (WGS) entry which is preliminary data.</text>
</comment>
<evidence type="ECO:0000313" key="5">
    <source>
        <dbReference type="Proteomes" id="UP001501303"/>
    </source>
</evidence>
<dbReference type="PANTHER" id="PTHR48050">
    <property type="entry name" value="STEROL 3-BETA-GLUCOSYLTRANSFERASE"/>
    <property type="match status" value="1"/>
</dbReference>
<dbReference type="EMBL" id="BAAAMJ010000018">
    <property type="protein sequence ID" value="GAA1911568.1"/>
    <property type="molecule type" value="Genomic_DNA"/>
</dbReference>
<protein>
    <submittedName>
        <fullName evidence="4">Macrolide-inactivating glycosyltransferase</fullName>
    </submittedName>
</protein>
<dbReference type="InterPro" id="IPR050426">
    <property type="entry name" value="Glycosyltransferase_28"/>
</dbReference>
<dbReference type="InterPro" id="IPR002213">
    <property type="entry name" value="UDP_glucos_trans"/>
</dbReference>
<dbReference type="Pfam" id="PF06722">
    <property type="entry name" value="EryCIII-like_C"/>
    <property type="match status" value="1"/>
</dbReference>
<dbReference type="InterPro" id="IPR006326">
    <property type="entry name" value="UDPGT_MGT-like"/>
</dbReference>
<dbReference type="InterPro" id="IPR035595">
    <property type="entry name" value="UDP_glycos_trans_CS"/>
</dbReference>